<sequence>MDCCDASILVTVSSKLQHCSLRQCSPSVKTLFTCSRTGRRVGQRRNYLFARQMSTEQGMHGVCARCRATGARRCHVRRRPILLGYRSSRSALAPHFSSPTLLAHSPTTS</sequence>
<dbReference type="Gramene" id="TRITD1Bv1G022750.1">
    <property type="protein sequence ID" value="TRITD1Bv1G022750.1"/>
    <property type="gene ID" value="TRITD1Bv1G022750"/>
</dbReference>
<reference evidence="1 2" key="1">
    <citation type="submission" date="2017-09" db="EMBL/GenBank/DDBJ databases">
        <authorList>
            <consortium name="International Durum Wheat Genome Sequencing Consortium (IDWGSC)"/>
            <person name="Milanesi L."/>
        </authorList>
    </citation>
    <scope>NUCLEOTIDE SEQUENCE [LARGE SCALE GENOMIC DNA]</scope>
    <source>
        <strain evidence="2">cv. Svevo</strain>
    </source>
</reference>
<proteinExistence type="predicted"/>
<gene>
    <name evidence="1" type="ORF">TRITD_1Bv1G022750</name>
</gene>
<name>A0A9R0QNM2_TRITD</name>
<evidence type="ECO:0000313" key="2">
    <source>
        <dbReference type="Proteomes" id="UP000324705"/>
    </source>
</evidence>
<organism evidence="1 2">
    <name type="scientific">Triticum turgidum subsp. durum</name>
    <name type="common">Durum wheat</name>
    <name type="synonym">Triticum durum</name>
    <dbReference type="NCBI Taxonomy" id="4567"/>
    <lineage>
        <taxon>Eukaryota</taxon>
        <taxon>Viridiplantae</taxon>
        <taxon>Streptophyta</taxon>
        <taxon>Embryophyta</taxon>
        <taxon>Tracheophyta</taxon>
        <taxon>Spermatophyta</taxon>
        <taxon>Magnoliopsida</taxon>
        <taxon>Liliopsida</taxon>
        <taxon>Poales</taxon>
        <taxon>Poaceae</taxon>
        <taxon>BOP clade</taxon>
        <taxon>Pooideae</taxon>
        <taxon>Triticodae</taxon>
        <taxon>Triticeae</taxon>
        <taxon>Triticinae</taxon>
        <taxon>Triticum</taxon>
    </lineage>
</organism>
<accession>A0A9R0QNM2</accession>
<protein>
    <submittedName>
        <fullName evidence="1">Uncharacterized protein</fullName>
    </submittedName>
</protein>
<dbReference type="AlphaFoldDB" id="A0A9R0QNM2"/>
<evidence type="ECO:0000313" key="1">
    <source>
        <dbReference type="EMBL" id="VAH13478.1"/>
    </source>
</evidence>
<dbReference type="EMBL" id="LT934112">
    <property type="protein sequence ID" value="VAH13478.1"/>
    <property type="molecule type" value="Genomic_DNA"/>
</dbReference>
<keyword evidence="2" id="KW-1185">Reference proteome</keyword>
<dbReference type="Proteomes" id="UP000324705">
    <property type="component" value="Chromosome 1B"/>
</dbReference>